<keyword evidence="7" id="KW-0411">Iron-sulfur</keyword>
<dbReference type="RefSeq" id="WP_276304125.1">
    <property type="nucleotide sequence ID" value="NZ_CP119992.1"/>
</dbReference>
<protein>
    <submittedName>
        <fullName evidence="11">Ferredoxin Fer</fullName>
    </submittedName>
</protein>
<keyword evidence="3" id="KW-0001">2Fe-2S</keyword>
<dbReference type="Gene3D" id="3.10.20.30">
    <property type="match status" value="1"/>
</dbReference>
<dbReference type="EMBL" id="JBHTBF010000002">
    <property type="protein sequence ID" value="MFC7316609.1"/>
    <property type="molecule type" value="Genomic_DNA"/>
</dbReference>
<evidence type="ECO:0000259" key="10">
    <source>
        <dbReference type="Pfam" id="PF00111"/>
    </source>
</evidence>
<dbReference type="InterPro" id="IPR006058">
    <property type="entry name" value="2Fe2S_fd_BS"/>
</dbReference>
<proteinExistence type="inferred from homology"/>
<comment type="cofactor">
    <cofactor evidence="8">
        <name>[2Fe-2S] cluster</name>
        <dbReference type="ChEBI" id="CHEBI:190135"/>
    </cofactor>
</comment>
<dbReference type="SUPFAM" id="SSF54292">
    <property type="entry name" value="2Fe-2S ferredoxin-like"/>
    <property type="match status" value="1"/>
</dbReference>
<dbReference type="NCBIfam" id="NF041393">
    <property type="entry name" value="Frdxn_Halo"/>
    <property type="match status" value="1"/>
</dbReference>
<dbReference type="GeneID" id="79316747"/>
<dbReference type="Proteomes" id="UP001596547">
    <property type="component" value="Unassembled WGS sequence"/>
</dbReference>
<evidence type="ECO:0000313" key="12">
    <source>
        <dbReference type="Proteomes" id="UP001596547"/>
    </source>
</evidence>
<reference evidence="11 12" key="1">
    <citation type="journal article" date="2019" name="Int. J. Syst. Evol. Microbiol.">
        <title>The Global Catalogue of Microorganisms (GCM) 10K type strain sequencing project: providing services to taxonomists for standard genome sequencing and annotation.</title>
        <authorList>
            <consortium name="The Broad Institute Genomics Platform"/>
            <consortium name="The Broad Institute Genome Sequencing Center for Infectious Disease"/>
            <person name="Wu L."/>
            <person name="Ma J."/>
        </authorList>
    </citation>
    <scope>NUCLEOTIDE SEQUENCE [LARGE SCALE GENOMIC DNA]</scope>
    <source>
        <strain evidence="11 12">PSR21</strain>
    </source>
</reference>
<comment type="similarity">
    <text evidence="1">Belongs to the 2Fe2S plant-type ferredoxin family.</text>
</comment>
<dbReference type="PANTHER" id="PTHR43112">
    <property type="entry name" value="FERREDOXIN"/>
    <property type="match status" value="1"/>
</dbReference>
<evidence type="ECO:0000256" key="5">
    <source>
        <dbReference type="ARBA" id="ARBA00022982"/>
    </source>
</evidence>
<dbReference type="InterPro" id="IPR001041">
    <property type="entry name" value="2Fe-2S_ferredoxin-type"/>
</dbReference>
<evidence type="ECO:0000256" key="2">
    <source>
        <dbReference type="ARBA" id="ARBA00022448"/>
    </source>
</evidence>
<gene>
    <name evidence="11" type="primary">fer</name>
    <name evidence="11" type="ORF">ACFQPE_07335</name>
</gene>
<dbReference type="CDD" id="cd00207">
    <property type="entry name" value="fer2"/>
    <property type="match status" value="1"/>
</dbReference>
<feature type="domain" description="2Fe-2S ferredoxin-type" evidence="10">
    <location>
        <begin position="68"/>
        <end position="132"/>
    </location>
</feature>
<dbReference type="InterPro" id="IPR053441">
    <property type="entry name" value="2Fe2S_Ferredoxin"/>
</dbReference>
<organism evidence="11 12">
    <name type="scientific">Halomarina halobia</name>
    <dbReference type="NCBI Taxonomy" id="3033386"/>
    <lineage>
        <taxon>Archaea</taxon>
        <taxon>Methanobacteriati</taxon>
        <taxon>Methanobacteriota</taxon>
        <taxon>Stenosarchaea group</taxon>
        <taxon>Halobacteria</taxon>
        <taxon>Halobacteriales</taxon>
        <taxon>Natronomonadaceae</taxon>
        <taxon>Halomarina</taxon>
    </lineage>
</organism>
<feature type="region of interest" description="Disordered" evidence="9">
    <location>
        <begin position="1"/>
        <end position="27"/>
    </location>
</feature>
<keyword evidence="4" id="KW-0479">Metal-binding</keyword>
<keyword evidence="12" id="KW-1185">Reference proteome</keyword>
<evidence type="ECO:0000313" key="11">
    <source>
        <dbReference type="EMBL" id="MFC7316609.1"/>
    </source>
</evidence>
<evidence type="ECO:0000256" key="1">
    <source>
        <dbReference type="ARBA" id="ARBA00007874"/>
    </source>
</evidence>
<evidence type="ECO:0000256" key="8">
    <source>
        <dbReference type="ARBA" id="ARBA00034078"/>
    </source>
</evidence>
<dbReference type="AlphaFoldDB" id="A0ABD6A7Q1"/>
<dbReference type="InterPro" id="IPR036010">
    <property type="entry name" value="2Fe-2S_ferredoxin-like_sf"/>
</dbReference>
<keyword evidence="2" id="KW-0813">Transport</keyword>
<name>A0ABD6A7Q1_9EURY</name>
<dbReference type="InterPro" id="IPR012675">
    <property type="entry name" value="Beta-grasp_dom_sf"/>
</dbReference>
<evidence type="ECO:0000256" key="4">
    <source>
        <dbReference type="ARBA" id="ARBA00022723"/>
    </source>
</evidence>
<sequence>MTSDQQLPNIKVGRDAARDDEWEGEEEETATVEYLNYRVLERRGWEVEDDDLFEKAAAADLDDADHGTLEVGEYRYILDAAEDAGYAWPFECRAASCANCCAFLVEGEIEMDMNLFLTDEEVEEMGLRLTCVGTPGSDEIKLVYNVRSHDYLQTVVGKREV</sequence>
<evidence type="ECO:0000256" key="6">
    <source>
        <dbReference type="ARBA" id="ARBA00023004"/>
    </source>
</evidence>
<dbReference type="GO" id="GO:0046872">
    <property type="term" value="F:metal ion binding"/>
    <property type="evidence" value="ECO:0007669"/>
    <property type="project" value="UniProtKB-KW"/>
</dbReference>
<evidence type="ECO:0000256" key="9">
    <source>
        <dbReference type="SAM" id="MobiDB-lite"/>
    </source>
</evidence>
<dbReference type="PANTHER" id="PTHR43112:SF3">
    <property type="entry name" value="FERREDOXIN-2, CHLOROPLASTIC"/>
    <property type="match status" value="1"/>
</dbReference>
<comment type="caution">
    <text evidence="11">The sequence shown here is derived from an EMBL/GenBank/DDBJ whole genome shotgun (WGS) entry which is preliminary data.</text>
</comment>
<keyword evidence="6" id="KW-0408">Iron</keyword>
<evidence type="ECO:0000256" key="7">
    <source>
        <dbReference type="ARBA" id="ARBA00023014"/>
    </source>
</evidence>
<evidence type="ECO:0000256" key="3">
    <source>
        <dbReference type="ARBA" id="ARBA00022714"/>
    </source>
</evidence>
<accession>A0ABD6A7Q1</accession>
<dbReference type="GO" id="GO:0051537">
    <property type="term" value="F:2 iron, 2 sulfur cluster binding"/>
    <property type="evidence" value="ECO:0007669"/>
    <property type="project" value="UniProtKB-KW"/>
</dbReference>
<dbReference type="Pfam" id="PF00111">
    <property type="entry name" value="Fer2"/>
    <property type="match status" value="1"/>
</dbReference>
<keyword evidence="5" id="KW-0249">Electron transport</keyword>
<dbReference type="PROSITE" id="PS00197">
    <property type="entry name" value="2FE2S_FER_1"/>
    <property type="match status" value="1"/>
</dbReference>